<dbReference type="EMBL" id="PJQM01000281">
    <property type="protein sequence ID" value="RCI05874.1"/>
    <property type="molecule type" value="Genomic_DNA"/>
</dbReference>
<dbReference type="Proteomes" id="UP000253551">
    <property type="component" value="Unassembled WGS sequence"/>
</dbReference>
<keyword evidence="2" id="KW-1185">Reference proteome</keyword>
<proteinExistence type="predicted"/>
<dbReference type="AlphaFoldDB" id="A0A367KUN7"/>
<gene>
    <name evidence="1" type="ORF">CU098_011419</name>
</gene>
<evidence type="ECO:0000313" key="1">
    <source>
        <dbReference type="EMBL" id="RCI05874.1"/>
    </source>
</evidence>
<reference evidence="1 2" key="1">
    <citation type="journal article" date="2018" name="G3 (Bethesda)">
        <title>Phylogenetic and Phylogenomic Definition of Rhizopus Species.</title>
        <authorList>
            <person name="Gryganskyi A.P."/>
            <person name="Golan J."/>
            <person name="Dolatabadi S."/>
            <person name="Mondo S."/>
            <person name="Robb S."/>
            <person name="Idnurm A."/>
            <person name="Muszewska A."/>
            <person name="Steczkiewicz K."/>
            <person name="Masonjones S."/>
            <person name="Liao H.L."/>
            <person name="Gajdeczka M.T."/>
            <person name="Anike F."/>
            <person name="Vuek A."/>
            <person name="Anishchenko I.M."/>
            <person name="Voigt K."/>
            <person name="de Hoog G.S."/>
            <person name="Smith M.E."/>
            <person name="Heitman J."/>
            <person name="Vilgalys R."/>
            <person name="Stajich J.E."/>
        </authorList>
    </citation>
    <scope>NUCLEOTIDE SEQUENCE [LARGE SCALE GENOMIC DNA]</scope>
    <source>
        <strain evidence="1 2">LSU 92-RS-03</strain>
    </source>
</reference>
<dbReference type="OrthoDB" id="2289268at2759"/>
<protein>
    <submittedName>
        <fullName evidence="1">Uncharacterized protein</fullName>
    </submittedName>
</protein>
<comment type="caution">
    <text evidence="1">The sequence shown here is derived from an EMBL/GenBank/DDBJ whole genome shotgun (WGS) entry which is preliminary data.</text>
</comment>
<organism evidence="1 2">
    <name type="scientific">Rhizopus stolonifer</name>
    <name type="common">Rhizopus nigricans</name>
    <dbReference type="NCBI Taxonomy" id="4846"/>
    <lineage>
        <taxon>Eukaryota</taxon>
        <taxon>Fungi</taxon>
        <taxon>Fungi incertae sedis</taxon>
        <taxon>Mucoromycota</taxon>
        <taxon>Mucoromycotina</taxon>
        <taxon>Mucoromycetes</taxon>
        <taxon>Mucorales</taxon>
        <taxon>Mucorineae</taxon>
        <taxon>Rhizopodaceae</taxon>
        <taxon>Rhizopus</taxon>
    </lineage>
</organism>
<evidence type="ECO:0000313" key="2">
    <source>
        <dbReference type="Proteomes" id="UP000253551"/>
    </source>
</evidence>
<accession>A0A367KUN7</accession>
<sequence length="273" mass="31772">MEKAKKEIFMEKQEKTFSRSRVRYLVLAEYNKHIKYQLKLDERKINASLERITFFQVQHSSNISNVQEMVEGLDQDKMDDNARKCNDSDVSRKRLFSLKAIIKDILLSKEGGYTTELMKDHYSDISKEELKIALLIVNNLTPYIPSKDVSCTIIHQFPFVMLANGLLEVTGYQRFTRKICPMPSVCLNALRVDGPALYHMLTSKVKDTLHIFDYDGYIIDSEEPARRHQDEVFGSVFDMKAIHKVCKSYKLDFSQSITIMHVLMTAQQIRRKT</sequence>
<dbReference type="STRING" id="4846.A0A367KUN7"/>
<name>A0A367KUN7_RHIST</name>